<evidence type="ECO:0000256" key="18">
    <source>
        <dbReference type="PROSITE-ProRule" id="PRU00047"/>
    </source>
</evidence>
<evidence type="ECO:0000256" key="14">
    <source>
        <dbReference type="ARBA" id="ARBA00022932"/>
    </source>
</evidence>
<sequence>MADGQSRIIKLTGKENWNVWKFTITITLEARELITLINGDYPEPIEFNEDGSRKTEEVYTKEMQSYKTKDLQAKDLIVSRLEESPLTHILTCRTARDIWEKLESIYEQKSHLSVNLLQTKFFTHKYENQGIAKYVASLEEIRDKLSQFGERITDRMFITSLLVGLSNEFKHFITAWESTPENRQTVNELVSRLLIEEERLKKESQGEASALVAENIQKSKNRFMSINTGKKDNKKQGVHCNICKKEGHIGNNCKFRNDYDSNKCFVCHRKGHRARDCTLKKEKDKSEVEGRTRVALTTIALINSEEVFSENWYADSGATQHMSSHKEWMENYEILNEAIDIKMGNGSIIKGVGKGDINLLIFDGNNWRESEMKQVLHVPELKCNLFSVTSVTDKGYSFELNREECRISKGGEVFALGKRVNQLYQLLFQVENSEKNESRVYLSTYQNKKEKLKVWHERLSHQNVAQVRSILNQLKISFIDDRDFFCEDCMLGKLHVLPFKLSNSRADQPGKIIHADVCGPMEEQSLGGAYYFLMLKDDYSHYRTIYFLKRKSEAKQKIVEFLVLAETQTGNRVKILRTDNGLEEVNKEVESYLASKGIIHQKSCPYTPQQNGRIERENRTIVEAARTILHSKNLEKKLWAEAINTVNFVINRSGSSSVKNKTPYELWFEETPDIRFFQIFGSEAFVHQPKNLRKKLDPCGKKGVFVGYAEESKGFRIYMRNEGRVIISRNVIFKPESKEESEEFTNIREDRTEYIEELEPTMNEFLNEVEEIENEVEETENEVENIDINNEETGANQQNVNEQIVETEDEEEDQNEATNRYNLRNRSCLRQPRKLEVYDMDSSYEEEDCETALICSSILDDNLSYQEAVTGPNSKHWKEAIKEEFKALEANQTWMIVRKPIRKTIIDTKWVFKMKRNEKGEPSVFKARLVARGFQQKEIFDFSETYAPVAKLTTLRVLLSLANQYDYKVHQMDVKSAFLNGEVGEEIFVYPPEGMELPENQVLKLVKSLYGLKKSPHYWNKKFNAFMEDSGFERSKADFCLYIKTEKHAKIYVLLYVDDLIICGNGRVEDFKGRLQNHFQMNDLGPVSNYLGLHIKQEKESIVIHQISYLKRILKLYGMENCNPVSTPLIPGIMFPKNPSPDKEMEHKCRKLIGYVMYAVLGSRPDLCAAISILSRYQNRASLELFGALKRVLRYIKGTLHLKLTYLKSNTNNRIIQGYVDSDYAGDEDRKSTTGYVIKVLDNTVSWATKKQSTTALSSCEAEYVALTAGVNEACWIKYVLRDLRVGRTERILIFEDNQSAIKASQTPANTKRLKHIDVKYHYIKQLVEEGTIELKHISSKNQIADILTKGVPRHQFEKLRSELGLK</sequence>
<keyword evidence="2" id="KW-1188">Viral release from host cell</keyword>
<comment type="function">
    <text evidence="1">The aspartyl protease (PR) mediates the proteolytic cleavages of the Gag and Gag-Pol polyproteins after assembly of the VLP.</text>
</comment>
<feature type="coiled-coil region" evidence="19">
    <location>
        <begin position="755"/>
        <end position="817"/>
    </location>
</feature>
<dbReference type="GO" id="GO:0004190">
    <property type="term" value="F:aspartic-type endopeptidase activity"/>
    <property type="evidence" value="ECO:0007669"/>
    <property type="project" value="UniProtKB-KW"/>
</dbReference>
<dbReference type="CDD" id="cd09272">
    <property type="entry name" value="RNase_HI_RT_Ty1"/>
    <property type="match status" value="1"/>
</dbReference>
<feature type="domain" description="Integrase catalytic" evidence="21">
    <location>
        <begin position="505"/>
        <end position="671"/>
    </location>
</feature>
<keyword evidence="5" id="KW-0479">Metal-binding</keyword>
<dbReference type="Pfam" id="PF07727">
    <property type="entry name" value="RVT_2"/>
    <property type="match status" value="1"/>
</dbReference>
<dbReference type="Gene3D" id="4.10.60.10">
    <property type="entry name" value="Zinc finger, CCHC-type"/>
    <property type="match status" value="1"/>
</dbReference>
<evidence type="ECO:0000256" key="8">
    <source>
        <dbReference type="ARBA" id="ARBA00022759"/>
    </source>
</evidence>
<evidence type="ECO:0000256" key="13">
    <source>
        <dbReference type="ARBA" id="ARBA00022918"/>
    </source>
</evidence>
<proteinExistence type="predicted"/>
<evidence type="ECO:0000256" key="3">
    <source>
        <dbReference type="ARBA" id="ARBA00022670"/>
    </source>
</evidence>
<dbReference type="SUPFAM" id="SSF57756">
    <property type="entry name" value="Retrovirus zinc finger-like domains"/>
    <property type="match status" value="1"/>
</dbReference>
<organism evidence="22 23">
    <name type="scientific">Zophobas morio</name>
    <dbReference type="NCBI Taxonomy" id="2755281"/>
    <lineage>
        <taxon>Eukaryota</taxon>
        <taxon>Metazoa</taxon>
        <taxon>Ecdysozoa</taxon>
        <taxon>Arthropoda</taxon>
        <taxon>Hexapoda</taxon>
        <taxon>Insecta</taxon>
        <taxon>Pterygota</taxon>
        <taxon>Neoptera</taxon>
        <taxon>Endopterygota</taxon>
        <taxon>Coleoptera</taxon>
        <taxon>Polyphaga</taxon>
        <taxon>Cucujiformia</taxon>
        <taxon>Tenebrionidae</taxon>
        <taxon>Zophobas</taxon>
    </lineage>
</organism>
<dbReference type="Pfam" id="PF13976">
    <property type="entry name" value="gag_pre-integrs"/>
    <property type="match status" value="1"/>
</dbReference>
<evidence type="ECO:0008006" key="24">
    <source>
        <dbReference type="Google" id="ProtNLM"/>
    </source>
</evidence>
<evidence type="ECO:0000256" key="9">
    <source>
        <dbReference type="ARBA" id="ARBA00022801"/>
    </source>
</evidence>
<evidence type="ECO:0000313" key="23">
    <source>
        <dbReference type="Proteomes" id="UP001168821"/>
    </source>
</evidence>
<keyword evidence="16" id="KW-0233">DNA recombination</keyword>
<evidence type="ECO:0000256" key="6">
    <source>
        <dbReference type="ARBA" id="ARBA00022741"/>
    </source>
</evidence>
<dbReference type="InterPro" id="IPR057670">
    <property type="entry name" value="SH3_retrovirus"/>
</dbReference>
<keyword evidence="15" id="KW-0917">Virion maturation</keyword>
<dbReference type="GO" id="GO:0003676">
    <property type="term" value="F:nucleic acid binding"/>
    <property type="evidence" value="ECO:0007669"/>
    <property type="project" value="InterPro"/>
</dbReference>
<keyword evidence="11" id="KW-0460">Magnesium</keyword>
<dbReference type="PROSITE" id="PS50994">
    <property type="entry name" value="INTEGRASE"/>
    <property type="match status" value="1"/>
</dbReference>
<comment type="caution">
    <text evidence="22">The sequence shown here is derived from an EMBL/GenBank/DDBJ whole genome shotgun (WGS) entry which is preliminary data.</text>
</comment>
<dbReference type="GO" id="GO:0006508">
    <property type="term" value="P:proteolysis"/>
    <property type="evidence" value="ECO:0007669"/>
    <property type="project" value="UniProtKB-KW"/>
</dbReference>
<dbReference type="Gene3D" id="3.30.420.10">
    <property type="entry name" value="Ribonuclease H-like superfamily/Ribonuclease H"/>
    <property type="match status" value="2"/>
</dbReference>
<dbReference type="GO" id="GO:0005524">
    <property type="term" value="F:ATP binding"/>
    <property type="evidence" value="ECO:0007669"/>
    <property type="project" value="UniProtKB-KW"/>
</dbReference>
<dbReference type="EMBL" id="JALNTZ010000007">
    <property type="protein sequence ID" value="KAJ3647149.1"/>
    <property type="molecule type" value="Genomic_DNA"/>
</dbReference>
<dbReference type="InterPro" id="IPR001878">
    <property type="entry name" value="Znf_CCHC"/>
</dbReference>
<dbReference type="GO" id="GO:0006310">
    <property type="term" value="P:DNA recombination"/>
    <property type="evidence" value="ECO:0007669"/>
    <property type="project" value="UniProtKB-KW"/>
</dbReference>
<evidence type="ECO:0000259" key="20">
    <source>
        <dbReference type="PROSITE" id="PS50158"/>
    </source>
</evidence>
<keyword evidence="17" id="KW-0511">Multifunctional enzyme</keyword>
<keyword evidence="3" id="KW-0645">Protease</keyword>
<keyword evidence="4" id="KW-0540">Nuclease</keyword>
<dbReference type="SUPFAM" id="SSF53098">
    <property type="entry name" value="Ribonuclease H-like"/>
    <property type="match status" value="1"/>
</dbReference>
<evidence type="ECO:0000313" key="22">
    <source>
        <dbReference type="EMBL" id="KAJ3647149.1"/>
    </source>
</evidence>
<dbReference type="PANTHER" id="PTHR42648:SF11">
    <property type="entry name" value="TRANSPOSON TY4-P GAG-POL POLYPROTEIN"/>
    <property type="match status" value="1"/>
</dbReference>
<keyword evidence="13" id="KW-0695">RNA-directed DNA polymerase</keyword>
<dbReference type="PROSITE" id="PS50158">
    <property type="entry name" value="ZF_CCHC"/>
    <property type="match status" value="1"/>
</dbReference>
<evidence type="ECO:0000256" key="5">
    <source>
        <dbReference type="ARBA" id="ARBA00022723"/>
    </source>
</evidence>
<keyword evidence="10" id="KW-0067">ATP-binding</keyword>
<evidence type="ECO:0000256" key="1">
    <source>
        <dbReference type="ARBA" id="ARBA00002180"/>
    </source>
</evidence>
<keyword evidence="18" id="KW-0863">Zinc-finger</keyword>
<dbReference type="Pfam" id="PF00098">
    <property type="entry name" value="zf-CCHC"/>
    <property type="match status" value="1"/>
</dbReference>
<dbReference type="SUPFAM" id="SSF56672">
    <property type="entry name" value="DNA/RNA polymerases"/>
    <property type="match status" value="1"/>
</dbReference>
<evidence type="ECO:0000256" key="15">
    <source>
        <dbReference type="ARBA" id="ARBA00023113"/>
    </source>
</evidence>
<name>A0AA38I0Y0_9CUCU</name>
<dbReference type="SMART" id="SM00343">
    <property type="entry name" value="ZnF_C2HC"/>
    <property type="match status" value="2"/>
</dbReference>
<keyword evidence="19" id="KW-0175">Coiled coil</keyword>
<dbReference type="Pfam" id="PF00665">
    <property type="entry name" value="rve"/>
    <property type="match status" value="1"/>
</dbReference>
<dbReference type="GO" id="GO:0003887">
    <property type="term" value="F:DNA-directed DNA polymerase activity"/>
    <property type="evidence" value="ECO:0007669"/>
    <property type="project" value="UniProtKB-KW"/>
</dbReference>
<dbReference type="GO" id="GO:0008270">
    <property type="term" value="F:zinc ion binding"/>
    <property type="evidence" value="ECO:0007669"/>
    <property type="project" value="UniProtKB-KW"/>
</dbReference>
<keyword evidence="12" id="KW-0229">DNA integration</keyword>
<keyword evidence="23" id="KW-1185">Reference proteome</keyword>
<evidence type="ECO:0000256" key="12">
    <source>
        <dbReference type="ARBA" id="ARBA00022908"/>
    </source>
</evidence>
<protein>
    <recommendedName>
        <fullName evidence="24">Retrovirus-related Pol polyprotein from transposon TNT 1-94</fullName>
    </recommendedName>
</protein>
<evidence type="ECO:0000256" key="7">
    <source>
        <dbReference type="ARBA" id="ARBA00022750"/>
    </source>
</evidence>
<dbReference type="PANTHER" id="PTHR42648">
    <property type="entry name" value="TRANSPOSASE, PUTATIVE-RELATED"/>
    <property type="match status" value="1"/>
</dbReference>
<evidence type="ECO:0000256" key="4">
    <source>
        <dbReference type="ARBA" id="ARBA00022722"/>
    </source>
</evidence>
<evidence type="ECO:0000256" key="10">
    <source>
        <dbReference type="ARBA" id="ARBA00022840"/>
    </source>
</evidence>
<dbReference type="Proteomes" id="UP001168821">
    <property type="component" value="Unassembled WGS sequence"/>
</dbReference>
<dbReference type="Pfam" id="PF14223">
    <property type="entry name" value="Retrotran_gag_2"/>
    <property type="match status" value="1"/>
</dbReference>
<dbReference type="InterPro" id="IPR025724">
    <property type="entry name" value="GAG-pre-integrase_dom"/>
</dbReference>
<reference evidence="22" key="1">
    <citation type="journal article" date="2023" name="G3 (Bethesda)">
        <title>Whole genome assemblies of Zophobas morio and Tenebrio molitor.</title>
        <authorList>
            <person name="Kaur S."/>
            <person name="Stinson S.A."/>
            <person name="diCenzo G.C."/>
        </authorList>
    </citation>
    <scope>NUCLEOTIDE SEQUENCE</scope>
    <source>
        <strain evidence="22">QUZm001</strain>
    </source>
</reference>
<dbReference type="GO" id="GO:0015074">
    <property type="term" value="P:DNA integration"/>
    <property type="evidence" value="ECO:0007669"/>
    <property type="project" value="UniProtKB-KW"/>
</dbReference>
<evidence type="ECO:0000256" key="16">
    <source>
        <dbReference type="ARBA" id="ARBA00023172"/>
    </source>
</evidence>
<keyword evidence="14" id="KW-0548">Nucleotidyltransferase</keyword>
<dbReference type="InterPro" id="IPR036875">
    <property type="entry name" value="Znf_CCHC_sf"/>
</dbReference>
<dbReference type="InterPro" id="IPR001584">
    <property type="entry name" value="Integrase_cat-core"/>
</dbReference>
<keyword evidence="9" id="KW-0378">Hydrolase</keyword>
<feature type="domain" description="CCHC-type" evidence="20">
    <location>
        <begin position="263"/>
        <end position="277"/>
    </location>
</feature>
<dbReference type="GO" id="GO:0004519">
    <property type="term" value="F:endonuclease activity"/>
    <property type="evidence" value="ECO:0007669"/>
    <property type="project" value="UniProtKB-KW"/>
</dbReference>
<evidence type="ECO:0000256" key="2">
    <source>
        <dbReference type="ARBA" id="ARBA00022612"/>
    </source>
</evidence>
<dbReference type="InterPro" id="IPR013103">
    <property type="entry name" value="RVT_2"/>
</dbReference>
<evidence type="ECO:0000259" key="21">
    <source>
        <dbReference type="PROSITE" id="PS50994"/>
    </source>
</evidence>
<dbReference type="GO" id="GO:0003964">
    <property type="term" value="F:RNA-directed DNA polymerase activity"/>
    <property type="evidence" value="ECO:0007669"/>
    <property type="project" value="UniProtKB-KW"/>
</dbReference>
<gene>
    <name evidence="22" type="ORF">Zmor_024683</name>
</gene>
<dbReference type="GO" id="GO:0042575">
    <property type="term" value="C:DNA polymerase complex"/>
    <property type="evidence" value="ECO:0007669"/>
    <property type="project" value="UniProtKB-ARBA"/>
</dbReference>
<keyword evidence="18" id="KW-0862">Zinc</keyword>
<accession>A0AA38I0Y0</accession>
<keyword evidence="14" id="KW-0239">DNA-directed DNA polymerase</keyword>
<keyword evidence="14" id="KW-0808">Transferase</keyword>
<keyword evidence="8" id="KW-0255">Endonuclease</keyword>
<dbReference type="Pfam" id="PF22936">
    <property type="entry name" value="Pol_BBD"/>
    <property type="match status" value="1"/>
</dbReference>
<evidence type="ECO:0000256" key="17">
    <source>
        <dbReference type="ARBA" id="ARBA00023268"/>
    </source>
</evidence>
<dbReference type="InterPro" id="IPR043502">
    <property type="entry name" value="DNA/RNA_pol_sf"/>
</dbReference>
<dbReference type="InterPro" id="IPR054722">
    <property type="entry name" value="PolX-like_BBD"/>
</dbReference>
<evidence type="ECO:0000256" key="19">
    <source>
        <dbReference type="SAM" id="Coils"/>
    </source>
</evidence>
<dbReference type="InterPro" id="IPR039537">
    <property type="entry name" value="Retrotran_Ty1/copia-like"/>
</dbReference>
<dbReference type="InterPro" id="IPR036397">
    <property type="entry name" value="RNaseH_sf"/>
</dbReference>
<dbReference type="Pfam" id="PF25597">
    <property type="entry name" value="SH3_retrovirus"/>
    <property type="match status" value="1"/>
</dbReference>
<keyword evidence="6" id="KW-0547">Nucleotide-binding</keyword>
<evidence type="ECO:0000256" key="11">
    <source>
        <dbReference type="ARBA" id="ARBA00022842"/>
    </source>
</evidence>
<keyword evidence="7" id="KW-0064">Aspartyl protease</keyword>
<dbReference type="InterPro" id="IPR012337">
    <property type="entry name" value="RNaseH-like_sf"/>
</dbReference>